<keyword evidence="2" id="KW-1185">Reference proteome</keyword>
<name>A0A7J8YJS3_GOSAI</name>
<protein>
    <submittedName>
        <fullName evidence="1">Uncharacterized protein</fullName>
    </submittedName>
</protein>
<reference evidence="1 2" key="1">
    <citation type="journal article" date="2019" name="Genome Biol. Evol.">
        <title>Insights into the evolution of the New World diploid cottons (Gossypium, subgenus Houzingenia) based on genome sequencing.</title>
        <authorList>
            <person name="Grover C.E."/>
            <person name="Arick M.A. 2nd"/>
            <person name="Thrash A."/>
            <person name="Conover J.L."/>
            <person name="Sanders W.S."/>
            <person name="Peterson D.G."/>
            <person name="Frelichowski J.E."/>
            <person name="Scheffler J.A."/>
            <person name="Scheffler B.E."/>
            <person name="Wendel J.F."/>
        </authorList>
    </citation>
    <scope>NUCLEOTIDE SEQUENCE [LARGE SCALE GENOMIC DNA]</scope>
    <source>
        <strain evidence="1">185</strain>
        <tissue evidence="1">Leaf</tissue>
    </source>
</reference>
<comment type="caution">
    <text evidence="1">The sequence shown here is derived from an EMBL/GenBank/DDBJ whole genome shotgun (WGS) entry which is preliminary data.</text>
</comment>
<dbReference type="EMBL" id="JABFAA010000013">
    <property type="protein sequence ID" value="MBA0699858.1"/>
    <property type="molecule type" value="Genomic_DNA"/>
</dbReference>
<evidence type="ECO:0000313" key="2">
    <source>
        <dbReference type="Proteomes" id="UP000593577"/>
    </source>
</evidence>
<dbReference type="Proteomes" id="UP000593577">
    <property type="component" value="Unassembled WGS sequence"/>
</dbReference>
<dbReference type="AlphaFoldDB" id="A0A7J8YJS3"/>
<organism evidence="1 2">
    <name type="scientific">Gossypium aridum</name>
    <name type="common">American cotton</name>
    <name type="synonym">Erioxylum aridum</name>
    <dbReference type="NCBI Taxonomy" id="34290"/>
    <lineage>
        <taxon>Eukaryota</taxon>
        <taxon>Viridiplantae</taxon>
        <taxon>Streptophyta</taxon>
        <taxon>Embryophyta</taxon>
        <taxon>Tracheophyta</taxon>
        <taxon>Spermatophyta</taxon>
        <taxon>Magnoliopsida</taxon>
        <taxon>eudicotyledons</taxon>
        <taxon>Gunneridae</taxon>
        <taxon>Pentapetalae</taxon>
        <taxon>rosids</taxon>
        <taxon>malvids</taxon>
        <taxon>Malvales</taxon>
        <taxon>Malvaceae</taxon>
        <taxon>Malvoideae</taxon>
        <taxon>Gossypium</taxon>
    </lineage>
</organism>
<sequence length="58" mass="6586">MNENLDRSIKKVRQWPTDLPALGDSIVDENEVKVDDLKGKKISWKEKFVRTGSLETGA</sequence>
<gene>
    <name evidence="1" type="ORF">Goari_001463</name>
</gene>
<evidence type="ECO:0000313" key="1">
    <source>
        <dbReference type="EMBL" id="MBA0699858.1"/>
    </source>
</evidence>
<feature type="non-terminal residue" evidence="1">
    <location>
        <position position="58"/>
    </location>
</feature>
<proteinExistence type="predicted"/>
<accession>A0A7J8YJS3</accession>